<reference evidence="1" key="1">
    <citation type="submission" date="2021-01" db="EMBL/GenBank/DDBJ databases">
        <authorList>
            <person name="Sun Q."/>
        </authorList>
    </citation>
    <scope>NUCLEOTIDE SEQUENCE</scope>
    <source>
        <strain evidence="1">YIM B02566</strain>
    </source>
</reference>
<dbReference type="Proteomes" id="UP000616151">
    <property type="component" value="Unassembled WGS sequence"/>
</dbReference>
<evidence type="ECO:0000313" key="2">
    <source>
        <dbReference type="Proteomes" id="UP000616151"/>
    </source>
</evidence>
<keyword evidence="2" id="KW-1185">Reference proteome</keyword>
<gene>
    <name evidence="1" type="ORF">JHL16_28150</name>
</gene>
<accession>A0ACC5RCB1</accession>
<evidence type="ECO:0000313" key="1">
    <source>
        <dbReference type="EMBL" id="MBK1870268.1"/>
    </source>
</evidence>
<organism evidence="1 2">
    <name type="scientific">Taklimakanibacter albus</name>
    <dbReference type="NCBI Taxonomy" id="2800327"/>
    <lineage>
        <taxon>Bacteria</taxon>
        <taxon>Pseudomonadati</taxon>
        <taxon>Pseudomonadota</taxon>
        <taxon>Alphaproteobacteria</taxon>
        <taxon>Hyphomicrobiales</taxon>
        <taxon>Aestuariivirgaceae</taxon>
        <taxon>Taklimakanibacter</taxon>
    </lineage>
</organism>
<proteinExistence type="predicted"/>
<dbReference type="EMBL" id="JAENHL010000008">
    <property type="protein sequence ID" value="MBK1870268.1"/>
    <property type="molecule type" value="Genomic_DNA"/>
</dbReference>
<protein>
    <submittedName>
        <fullName evidence="1">ABC transporter permease</fullName>
    </submittedName>
</protein>
<name>A0ACC5RCB1_9HYPH</name>
<sequence length="293" mass="31273">MKAVAADISDKPSPARWRRIWRDRNGRLGLLFMGLVLLLALSGLILGADPNRIDIPQRLAAPSLAHWLGTDNLGRDLTARISAGTRSALTLALLIVAASAFLGAVIGTAAGLFGRWLDWIVTAIFDTLSAFPALILAFSLVALYGTGRQTFVILAILIFLPQFGRLARARAQALRHQSFVEAERLLGVHPMVIVLRHILPNIAGPLIVLAGMNIPVVITFEAGLSFLGLGVQPPASSLGTLIKDGFIYMSESWWPTIGAAGTLALATLGSTLLAETFRDILDPKSATDVEGRA</sequence>
<comment type="caution">
    <text evidence="1">The sequence shown here is derived from an EMBL/GenBank/DDBJ whole genome shotgun (WGS) entry which is preliminary data.</text>
</comment>